<dbReference type="InterPro" id="IPR036388">
    <property type="entry name" value="WH-like_DNA-bd_sf"/>
</dbReference>
<accession>A0AA51UFY2</accession>
<dbReference type="GeneID" id="84228720"/>
<evidence type="ECO:0000259" key="3">
    <source>
        <dbReference type="Pfam" id="PF24217"/>
    </source>
</evidence>
<feature type="domain" description="DUF7436" evidence="3">
    <location>
        <begin position="115"/>
        <end position="277"/>
    </location>
</feature>
<dbReference type="SUPFAM" id="SSF46785">
    <property type="entry name" value="Winged helix' DNA-binding domain"/>
    <property type="match status" value="1"/>
</dbReference>
<sequence>MDNERALRDLGLTKYEASAYATLLKEGITGAQDLSRRSDIPVGKIYEVLSNLNNMGLVEFQRSRPRKYKAVKPKIALNNLYNKKEEDTKNELDDFKLKVAELETRFSDISQPEHTELQFWSTLIGEEDIIKNIKNMLEETEKEILHVKPAKLKKILEKEKCIDPKTFIPTVIDEFIKAAEKGIKIRTIIPEELFLTALKDKIEQVDDLSLRSIIKKNIDVKILDCEYDFILIDEYITHIPIPDPLSPKKVFGELKVYDKEYAGKLKDKFEELWAKGQRIDMSS</sequence>
<dbReference type="Proteomes" id="UP001183006">
    <property type="component" value="Chromosome"/>
</dbReference>
<gene>
    <name evidence="4" type="ORF">RE476_01225</name>
</gene>
<dbReference type="InterPro" id="IPR002831">
    <property type="entry name" value="Tscrpt_reg_TrmB_N"/>
</dbReference>
<evidence type="ECO:0000259" key="2">
    <source>
        <dbReference type="Pfam" id="PF01978"/>
    </source>
</evidence>
<dbReference type="InterPro" id="IPR055859">
    <property type="entry name" value="DUF7436"/>
</dbReference>
<keyword evidence="1" id="KW-0175">Coiled coil</keyword>
<keyword evidence="5" id="KW-1185">Reference proteome</keyword>
<dbReference type="AlphaFoldDB" id="A0AA51UFY2"/>
<name>A0AA51UFY2_9EURY</name>
<dbReference type="InterPro" id="IPR036390">
    <property type="entry name" value="WH_DNA-bd_sf"/>
</dbReference>
<dbReference type="InterPro" id="IPR051797">
    <property type="entry name" value="TrmB-like"/>
</dbReference>
<feature type="domain" description="Transcription regulator TrmB N-terminal" evidence="2">
    <location>
        <begin position="7"/>
        <end position="74"/>
    </location>
</feature>
<feature type="coiled-coil region" evidence="1">
    <location>
        <begin position="85"/>
        <end position="143"/>
    </location>
</feature>
<evidence type="ECO:0000313" key="4">
    <source>
        <dbReference type="EMBL" id="WMW22468.1"/>
    </source>
</evidence>
<dbReference type="Pfam" id="PF24217">
    <property type="entry name" value="DUF7436"/>
    <property type="match status" value="1"/>
</dbReference>
<organism evidence="4 5">
    <name type="scientific">Methanolobus mangrovi</name>
    <dbReference type="NCBI Taxonomy" id="3072977"/>
    <lineage>
        <taxon>Archaea</taxon>
        <taxon>Methanobacteriati</taxon>
        <taxon>Methanobacteriota</taxon>
        <taxon>Stenosarchaea group</taxon>
        <taxon>Methanomicrobia</taxon>
        <taxon>Methanosarcinales</taxon>
        <taxon>Methanosarcinaceae</taxon>
        <taxon>Methanolobus</taxon>
    </lineage>
</organism>
<protein>
    <submittedName>
        <fullName evidence="4">Helix-turn-helix domain-containing protein</fullName>
    </submittedName>
</protein>
<dbReference type="PANTHER" id="PTHR34293:SF1">
    <property type="entry name" value="HTH-TYPE TRANSCRIPTIONAL REGULATOR TRMBL2"/>
    <property type="match status" value="1"/>
</dbReference>
<dbReference type="Pfam" id="PF01978">
    <property type="entry name" value="TrmB"/>
    <property type="match status" value="1"/>
</dbReference>
<proteinExistence type="predicted"/>
<evidence type="ECO:0000313" key="5">
    <source>
        <dbReference type="Proteomes" id="UP001183006"/>
    </source>
</evidence>
<dbReference type="Gene3D" id="1.10.10.10">
    <property type="entry name" value="Winged helix-like DNA-binding domain superfamily/Winged helix DNA-binding domain"/>
    <property type="match status" value="1"/>
</dbReference>
<dbReference type="EMBL" id="CP133594">
    <property type="protein sequence ID" value="WMW22468.1"/>
    <property type="molecule type" value="Genomic_DNA"/>
</dbReference>
<dbReference type="PANTHER" id="PTHR34293">
    <property type="entry name" value="HTH-TYPE TRANSCRIPTIONAL REGULATOR TRMBL2"/>
    <property type="match status" value="1"/>
</dbReference>
<dbReference type="KEGG" id="mmav:RE476_01225"/>
<reference evidence="4" key="1">
    <citation type="submission" date="2023-08" db="EMBL/GenBank/DDBJ databases">
        <title>Methanolobus mangrovi sp. nov. and Methanolobus sediminis sp. nov, two novel methylotrophic methanogens isolated from mangrove sediments in China.</title>
        <authorList>
            <person name="Zhou J."/>
        </authorList>
    </citation>
    <scope>NUCLEOTIDE SEQUENCE</scope>
    <source>
        <strain evidence="4">FTZ2</strain>
    </source>
</reference>
<evidence type="ECO:0000256" key="1">
    <source>
        <dbReference type="SAM" id="Coils"/>
    </source>
</evidence>
<dbReference type="RefSeq" id="WP_309308424.1">
    <property type="nucleotide sequence ID" value="NZ_CP133594.1"/>
</dbReference>